<evidence type="ECO:0000259" key="1">
    <source>
        <dbReference type="Pfam" id="PF19480"/>
    </source>
</evidence>
<accession>A0A940DMU6</accession>
<dbReference type="Proteomes" id="UP000771749">
    <property type="component" value="Unassembled WGS sequence"/>
</dbReference>
<dbReference type="Gene3D" id="2.60.120.10">
    <property type="entry name" value="Jelly Rolls"/>
    <property type="match status" value="1"/>
</dbReference>
<reference evidence="2" key="1">
    <citation type="submission" date="2020-10" db="EMBL/GenBank/DDBJ databases">
        <authorList>
            <person name="Gilroy R."/>
        </authorList>
    </citation>
    <scope>NUCLEOTIDE SEQUENCE</scope>
    <source>
        <strain evidence="2">F1-3629</strain>
    </source>
</reference>
<reference evidence="2" key="2">
    <citation type="journal article" date="2021" name="PeerJ">
        <title>Extensive microbial diversity within the chicken gut microbiome revealed by metagenomics and culture.</title>
        <authorList>
            <person name="Gilroy R."/>
            <person name="Ravi A."/>
            <person name="Getino M."/>
            <person name="Pursley I."/>
            <person name="Horton D.L."/>
            <person name="Alikhan N.F."/>
            <person name="Baker D."/>
            <person name="Gharbi K."/>
            <person name="Hall N."/>
            <person name="Watson M."/>
            <person name="Adriaenssens E.M."/>
            <person name="Foster-Nyarko E."/>
            <person name="Jarju S."/>
            <person name="Secka A."/>
            <person name="Antonio M."/>
            <person name="Oren A."/>
            <person name="Chaudhuri R.R."/>
            <person name="La Ragione R."/>
            <person name="Hildebrand F."/>
            <person name="Pallen M.J."/>
        </authorList>
    </citation>
    <scope>NUCLEOTIDE SEQUENCE</scope>
    <source>
        <strain evidence="2">F1-3629</strain>
    </source>
</reference>
<dbReference type="SUPFAM" id="SSF51182">
    <property type="entry name" value="RmlC-like cupins"/>
    <property type="match status" value="1"/>
</dbReference>
<dbReference type="InterPro" id="IPR011051">
    <property type="entry name" value="RmlC_Cupin_sf"/>
</dbReference>
<protein>
    <submittedName>
        <fullName evidence="2">WbuC family cupin fold metalloprotein</fullName>
    </submittedName>
</protein>
<organism evidence="2 3">
    <name type="scientific">Candidatus Cryptobacteroides gallistercoris</name>
    <dbReference type="NCBI Taxonomy" id="2840765"/>
    <lineage>
        <taxon>Bacteria</taxon>
        <taxon>Pseudomonadati</taxon>
        <taxon>Bacteroidota</taxon>
        <taxon>Bacteroidia</taxon>
        <taxon>Bacteroidales</taxon>
        <taxon>Candidatus Cryptobacteroides</taxon>
    </lineage>
</organism>
<comment type="caution">
    <text evidence="2">The sequence shown here is derived from an EMBL/GenBank/DDBJ whole genome shotgun (WGS) entry which is preliminary data.</text>
</comment>
<dbReference type="InterPro" id="IPR014710">
    <property type="entry name" value="RmlC-like_jellyroll"/>
</dbReference>
<evidence type="ECO:0000313" key="3">
    <source>
        <dbReference type="Proteomes" id="UP000771749"/>
    </source>
</evidence>
<feature type="domain" description="Cupin fold metalloprotein WbuC cupin" evidence="1">
    <location>
        <begin position="4"/>
        <end position="85"/>
    </location>
</feature>
<dbReference type="AlphaFoldDB" id="A0A940DMU6"/>
<gene>
    <name evidence="2" type="ORF">IAC07_00775</name>
</gene>
<dbReference type="InterPro" id="IPR046058">
    <property type="entry name" value="WbuC_cupin"/>
</dbReference>
<dbReference type="NCBIfam" id="TIGR04366">
    <property type="entry name" value="cupin_WbuC"/>
    <property type="match status" value="1"/>
</dbReference>
<sequence length="129" mass="14501">MKTIDNALLDGLLSEARENERLRTGMDMRNSASDNSQRMLNALIPGTKVDIHRHMKSAESVTCLRGRLDEILYDDNGNETERIRLSPADGLFGCQIPAGVWHSVEVHEPSVIFEAKDGKYGEDRSEKMK</sequence>
<dbReference type="EMBL" id="JADIMJ010000016">
    <property type="protein sequence ID" value="MBO8453240.1"/>
    <property type="molecule type" value="Genomic_DNA"/>
</dbReference>
<proteinExistence type="predicted"/>
<name>A0A940DMU6_9BACT</name>
<dbReference type="InterPro" id="IPR027565">
    <property type="entry name" value="Cupin_WbuC"/>
</dbReference>
<evidence type="ECO:0000313" key="2">
    <source>
        <dbReference type="EMBL" id="MBO8453240.1"/>
    </source>
</evidence>
<dbReference type="Pfam" id="PF19480">
    <property type="entry name" value="DUF6016"/>
    <property type="match status" value="1"/>
</dbReference>